<dbReference type="InterPro" id="IPR016181">
    <property type="entry name" value="Acyl_CoA_acyltransferase"/>
</dbReference>
<dbReference type="EMBL" id="BJXB01000003">
    <property type="protein sequence ID" value="GEM45229.1"/>
    <property type="molecule type" value="Genomic_DNA"/>
</dbReference>
<dbReference type="Proteomes" id="UP000321306">
    <property type="component" value="Unassembled WGS sequence"/>
</dbReference>
<dbReference type="Gene3D" id="3.40.630.30">
    <property type="match status" value="1"/>
</dbReference>
<feature type="domain" description="N-acetyltransferase" evidence="1">
    <location>
        <begin position="7"/>
        <end position="158"/>
    </location>
</feature>
<evidence type="ECO:0000259" key="1">
    <source>
        <dbReference type="PROSITE" id="PS51186"/>
    </source>
</evidence>
<dbReference type="PROSITE" id="PS51186">
    <property type="entry name" value="GNAT"/>
    <property type="match status" value="1"/>
</dbReference>
<proteinExistence type="predicted"/>
<dbReference type="PANTHER" id="PTHR42791:SF5">
    <property type="entry name" value="HYPOTHETICAL ACETYLTRANSFERASE (EUROFUNG)"/>
    <property type="match status" value="1"/>
</dbReference>
<dbReference type="GO" id="GO:0016747">
    <property type="term" value="F:acyltransferase activity, transferring groups other than amino-acyl groups"/>
    <property type="evidence" value="ECO:0007669"/>
    <property type="project" value="InterPro"/>
</dbReference>
<dbReference type="InterPro" id="IPR000182">
    <property type="entry name" value="GNAT_dom"/>
</dbReference>
<comment type="caution">
    <text evidence="2">The sequence shown here is derived from an EMBL/GenBank/DDBJ whole genome shotgun (WGS) entry which is preliminary data.</text>
</comment>
<dbReference type="InterPro" id="IPR052523">
    <property type="entry name" value="Trichothecene_AcTrans"/>
</dbReference>
<dbReference type="SUPFAM" id="SSF55729">
    <property type="entry name" value="Acyl-CoA N-acyltransferases (Nat)"/>
    <property type="match status" value="1"/>
</dbReference>
<sequence length="158" mass="18317">MTDPFPYTFRLANMNDLETLATHRYEMFSDMGLKEKVDLEAMREAFVPWVKAQMQAETYLTFFAQKEGQVVAGAALMLVNWPPGHLDANPMRGYLLNVYTQPENRKKGLARLLVEQVIDECRRRKIRALSLHASEYGRPLYEKLGFQNTNEMRIQLGD</sequence>
<protein>
    <submittedName>
        <fullName evidence="2">N-acetyltransferase</fullName>
    </submittedName>
</protein>
<organism evidence="2 3">
    <name type="scientific">Deinococcus cellulosilyticus (strain DSM 18568 / NBRC 106333 / KACC 11606 / 5516J-15)</name>
    <dbReference type="NCBI Taxonomy" id="1223518"/>
    <lineage>
        <taxon>Bacteria</taxon>
        <taxon>Thermotogati</taxon>
        <taxon>Deinococcota</taxon>
        <taxon>Deinococci</taxon>
        <taxon>Deinococcales</taxon>
        <taxon>Deinococcaceae</taxon>
        <taxon>Deinococcus</taxon>
    </lineage>
</organism>
<dbReference type="RefSeq" id="WP_246130546.1">
    <property type="nucleotide sequence ID" value="NZ_BJXB01000003.1"/>
</dbReference>
<keyword evidence="3" id="KW-1185">Reference proteome</keyword>
<dbReference type="CDD" id="cd04301">
    <property type="entry name" value="NAT_SF"/>
    <property type="match status" value="1"/>
</dbReference>
<evidence type="ECO:0000313" key="2">
    <source>
        <dbReference type="EMBL" id="GEM45229.1"/>
    </source>
</evidence>
<dbReference type="Pfam" id="PF13673">
    <property type="entry name" value="Acetyltransf_10"/>
    <property type="match status" value="1"/>
</dbReference>
<keyword evidence="2" id="KW-0808">Transferase</keyword>
<accession>A0A511MXB7</accession>
<gene>
    <name evidence="2" type="ORF">DC3_08640</name>
</gene>
<dbReference type="PANTHER" id="PTHR42791">
    <property type="entry name" value="GNAT FAMILY ACETYLTRANSFERASE"/>
    <property type="match status" value="1"/>
</dbReference>
<name>A0A511MXB7_DEIC1</name>
<evidence type="ECO:0000313" key="3">
    <source>
        <dbReference type="Proteomes" id="UP000321306"/>
    </source>
</evidence>
<reference evidence="2 3" key="1">
    <citation type="submission" date="2019-07" db="EMBL/GenBank/DDBJ databases">
        <title>Whole genome shotgun sequence of Deinococcus cellulosilyticus NBRC 106333.</title>
        <authorList>
            <person name="Hosoyama A."/>
            <person name="Uohara A."/>
            <person name="Ohji S."/>
            <person name="Ichikawa N."/>
        </authorList>
    </citation>
    <scope>NUCLEOTIDE SEQUENCE [LARGE SCALE GENOMIC DNA]</scope>
    <source>
        <strain evidence="2 3">NBRC 106333</strain>
    </source>
</reference>
<dbReference type="AlphaFoldDB" id="A0A511MXB7"/>